<keyword evidence="6" id="KW-0460">Magnesium</keyword>
<gene>
    <name evidence="12 14" type="primary">cas9</name>
    <name evidence="14" type="ORF">TR69_WS6001000416</name>
</gene>
<dbReference type="InterPro" id="IPR041383">
    <property type="entry name" value="RuvC_III"/>
</dbReference>
<comment type="domain">
    <text evidence="12">Has 2 endonuclease domains. The discontinuous RuvC-like domain cleaves the target DNA noncomplementary to crRNA while the HNH nuclease domain cleaves the target DNA complementary to crRNA.</text>
</comment>
<dbReference type="GO" id="GO:0004519">
    <property type="term" value="F:endonuclease activity"/>
    <property type="evidence" value="ECO:0007669"/>
    <property type="project" value="UniProtKB-UniRule"/>
</dbReference>
<evidence type="ECO:0000256" key="5">
    <source>
        <dbReference type="ARBA" id="ARBA00022801"/>
    </source>
</evidence>
<evidence type="ECO:0000259" key="13">
    <source>
        <dbReference type="PROSITE" id="PS51749"/>
    </source>
</evidence>
<keyword evidence="5 12" id="KW-0378">Hydrolase</keyword>
<dbReference type="GO" id="GO:0046872">
    <property type="term" value="F:metal ion binding"/>
    <property type="evidence" value="ECO:0007669"/>
    <property type="project" value="UniProtKB-UniRule"/>
</dbReference>
<dbReference type="InterPro" id="IPR036397">
    <property type="entry name" value="RNaseH_sf"/>
</dbReference>
<dbReference type="GO" id="GO:0051607">
    <property type="term" value="P:defense response to virus"/>
    <property type="evidence" value="ECO:0007669"/>
    <property type="project" value="UniProtKB-UniRule"/>
</dbReference>
<sequence length="976" mass="113522">MVSQLSNKDLTPYQLRFEALERKLSGIELARALLHIAKRRGYKSNRRSEIEKEEGKVLEAVAENRNLMKQKGYRTVGEMLLLDDKYKERKRNSSGSYIGVTAREMLEDEARLILKRQRELGNERLTEDIQERLLGEMFFQRPFLNRSALEEKIGNCEFFAEEPRLAKNTRTAELFILYSNLNNLRLRQKGSYEDVMLSDHQRELIVAEALQKGAVKHNRIRKILSLPYDTSFKNVNYRKPKKADKNVTWEQVADDSEKQGFFVNLKGVAAIQKALKKTDPVLLERINQDTELADSLVEVLVFNKDEDAIISELTRLFPDIKDDALKELSAIAELKGFLHLSKKALNLIVPELKSGMVYSDAVTKAIPEEIRIKNGLQQKYLPPIDTDNLTNFNVIRALAQTRVVVNAIIKEYGSPLKVHIEFARDVSKTHEERRAIEKQQADNRQENERIVRLLKNEFGLSDPKGKDILKYKLWTEQAYHCAYSLMPIPADKLFSDDTYTEIDHILPYSRSLDDSYFNKVLVLSSQNQNKGSKTVYEYLGTNEELWKKLMTWWQTSNMPLYKKERLMTTDFDKRDIKTFMERDMNDTRYISRYLRSFLEQHLEFKPAPFKRRIFAFQGRVTAMLRRYLGVNHLKNRDESNRHHALDAVIVAIADSSMQQRITEFFKKQEEHTQKAKDYFPEPWPYFAKDLAIRVFADSTLHNDLQSYAELHDRYKDILDQIRPILVSRKAERKLTGALHKETVMSVKDAERGKVMVKRIPITKLEQKHFDQNLIYGDDPQLVKVLKDRLEAFMWDAEAAFKEPVLKPAREGRQQNEVKRVKIIDGPASSFVQLKNDGVAAQDNMIRIDIFEDKGTYFVPIYIGELAGNLLPRKASKSGADYLEWPEMREDTFVLSIYPDDYVCLTGKDKIIEGYYVKADRATASVEVRGHDNSWSKRSIGIKSMKVTKYYIDPLGRKYALSREKERKVPWRTAPST</sequence>
<proteinExistence type="inferred from homology"/>
<evidence type="ECO:0000256" key="11">
    <source>
        <dbReference type="ARBA" id="ARBA00046380"/>
    </source>
</evidence>
<keyword evidence="8 12" id="KW-0051">Antiviral defense</keyword>
<evidence type="ECO:0000256" key="10">
    <source>
        <dbReference type="ARBA" id="ARBA00023211"/>
    </source>
</evidence>
<dbReference type="Proteomes" id="UP000070457">
    <property type="component" value="Unassembled WGS sequence"/>
</dbReference>
<keyword evidence="4 12" id="KW-0255">Endonuclease</keyword>
<feature type="active site" description="Proton acceptor for HNH nuclease domain" evidence="12">
    <location>
        <position position="504"/>
    </location>
</feature>
<comment type="cofactor">
    <cofactor evidence="1">
        <name>Mg(2+)</name>
        <dbReference type="ChEBI" id="CHEBI:18420"/>
    </cofactor>
</comment>
<dbReference type="NCBIfam" id="TIGR01865">
    <property type="entry name" value="cas_Csn1"/>
    <property type="match status" value="1"/>
</dbReference>
<dbReference type="InterPro" id="IPR033114">
    <property type="entry name" value="HNH_CAS9"/>
</dbReference>
<dbReference type="HAMAP" id="MF_01480">
    <property type="entry name" value="Cas9"/>
    <property type="match status" value="1"/>
</dbReference>
<dbReference type="STRING" id="1617426.TR69_WS6001000416"/>
<dbReference type="AlphaFoldDB" id="A0A136LXP1"/>
<evidence type="ECO:0000313" key="15">
    <source>
        <dbReference type="Proteomes" id="UP000070457"/>
    </source>
</evidence>
<comment type="subunit">
    <text evidence="11 12">Monomer. Binds crRNA and tracrRNA.</text>
</comment>
<evidence type="ECO:0000256" key="2">
    <source>
        <dbReference type="ARBA" id="ARBA00022722"/>
    </source>
</evidence>
<dbReference type="GO" id="GO:0003677">
    <property type="term" value="F:DNA binding"/>
    <property type="evidence" value="ECO:0007669"/>
    <property type="project" value="UniProtKB-UniRule"/>
</dbReference>
<dbReference type="GO" id="GO:0043571">
    <property type="term" value="P:maintenance of CRISPR repeat elements"/>
    <property type="evidence" value="ECO:0007669"/>
    <property type="project" value="UniProtKB-UniRule"/>
</dbReference>
<protein>
    <recommendedName>
        <fullName evidence="12">CRISPR-associated endonuclease Cas9</fullName>
        <ecNumber evidence="12">3.1.-.-</ecNumber>
    </recommendedName>
</protein>
<organism evidence="14 15">
    <name type="scientific">candidate division WS6 bacterium OLB20</name>
    <dbReference type="NCBI Taxonomy" id="1617426"/>
    <lineage>
        <taxon>Bacteria</taxon>
        <taxon>Candidatus Dojkabacteria</taxon>
    </lineage>
</organism>
<evidence type="ECO:0000256" key="7">
    <source>
        <dbReference type="ARBA" id="ARBA00022884"/>
    </source>
</evidence>
<dbReference type="PATRIC" id="fig|1617426.3.peg.413"/>
<comment type="caution">
    <text evidence="12">Lacks conserved residue(s) required for the propagation of feature annotation.</text>
</comment>
<keyword evidence="2 12" id="KW-0540">Nuclease</keyword>
<comment type="caution">
    <text evidence="14">The sequence shown here is derived from an EMBL/GenBank/DDBJ whole genome shotgun (WGS) entry which is preliminary data.</text>
</comment>
<name>A0A136LXP1_9BACT</name>
<evidence type="ECO:0000256" key="3">
    <source>
        <dbReference type="ARBA" id="ARBA00022723"/>
    </source>
</evidence>
<evidence type="ECO:0000256" key="12">
    <source>
        <dbReference type="HAMAP-Rule" id="MF_01480"/>
    </source>
</evidence>
<dbReference type="Gene3D" id="3.30.420.10">
    <property type="entry name" value="Ribonuclease H-like superfamily/Ribonuclease H"/>
    <property type="match status" value="2"/>
</dbReference>
<keyword evidence="3" id="KW-0479">Metal-binding</keyword>
<dbReference type="EMBL" id="JYNZ01000003">
    <property type="protein sequence ID" value="KXK26413.1"/>
    <property type="molecule type" value="Genomic_DNA"/>
</dbReference>
<keyword evidence="7 12" id="KW-0694">RNA-binding</keyword>
<comment type="function">
    <text evidence="12">CRISPR (clustered regularly interspaced short palindromic repeat) is an adaptive immune system that provides protection against mobile genetic elements (viruses, transposable elements and conjugative plasmids). CRISPR clusters contain spacers, sequences complementary to antecedent mobile elements, and target invading nucleic acids. CRISPR clusters are transcribed and processed into CRISPR RNA (crRNA). In type II CRISPR systems correct processing of pre-crRNA requires a trans-encoded small RNA (tracrRNA), endogenous ribonuclease 3 (rnc) and this protein. The tracrRNA serves as a guide for ribonuclease 3-aided processing of pre-crRNA. Subsequently Cas9/crRNA/tracrRNA endonucleolytically cleaves linear or circular dsDNA target complementary to the spacer; Cas9 is inactive in the absence of the 2 guide RNAs (gRNA). Cas9 recognizes the protospacer adjacent motif (PAM) in the CRISPR repeat sequences to help distinguish self versus nonself, as targets within the bacterial CRISPR locus do not have PAMs. PAM recognition is also required for catalytic activity.</text>
</comment>
<dbReference type="EC" id="3.1.-.-" evidence="12"/>
<evidence type="ECO:0000256" key="4">
    <source>
        <dbReference type="ARBA" id="ARBA00022759"/>
    </source>
</evidence>
<comment type="similarity">
    <text evidence="12">Belongs to the CRISPR-associated Cas9 family.</text>
</comment>
<dbReference type="GO" id="GO:0003723">
    <property type="term" value="F:RNA binding"/>
    <property type="evidence" value="ECO:0007669"/>
    <property type="project" value="UniProtKB-UniRule"/>
</dbReference>
<reference evidence="14 15" key="1">
    <citation type="submission" date="2015-02" db="EMBL/GenBank/DDBJ databases">
        <title>Improved understanding of the partial-nitritation anammox process through 23 genomes representing the majority of the microbial community.</title>
        <authorList>
            <person name="Speth D.R."/>
            <person name="In T Zandt M."/>
            <person name="Guerrero Cruz S."/>
            <person name="Jetten M.S."/>
            <person name="Dutilh B.E."/>
        </authorList>
    </citation>
    <scope>NUCLEOTIDE SEQUENCE [LARGE SCALE GENOMIC DNA]</scope>
    <source>
        <strain evidence="14">OLB20</strain>
    </source>
</reference>
<dbReference type="Pfam" id="PF18541">
    <property type="entry name" value="RuvC_III"/>
    <property type="match status" value="1"/>
</dbReference>
<dbReference type="Pfam" id="PF13395">
    <property type="entry name" value="HNH_4"/>
    <property type="match status" value="1"/>
</dbReference>
<dbReference type="PROSITE" id="PS51749">
    <property type="entry name" value="HNH_CAS9"/>
    <property type="match status" value="1"/>
</dbReference>
<evidence type="ECO:0000256" key="6">
    <source>
        <dbReference type="ARBA" id="ARBA00022842"/>
    </source>
</evidence>
<evidence type="ECO:0000256" key="9">
    <source>
        <dbReference type="ARBA" id="ARBA00023125"/>
    </source>
</evidence>
<dbReference type="InterPro" id="IPR028629">
    <property type="entry name" value="Cas9"/>
</dbReference>
<dbReference type="InterPro" id="IPR003615">
    <property type="entry name" value="HNH_nuc"/>
</dbReference>
<evidence type="ECO:0000256" key="1">
    <source>
        <dbReference type="ARBA" id="ARBA00001946"/>
    </source>
</evidence>
<feature type="domain" description="HNH Cas9-type" evidence="13">
    <location>
        <begin position="429"/>
        <end position="584"/>
    </location>
</feature>
<keyword evidence="10" id="KW-0464">Manganese</keyword>
<accession>A0A136LXP1</accession>
<evidence type="ECO:0000313" key="14">
    <source>
        <dbReference type="EMBL" id="KXK26413.1"/>
    </source>
</evidence>
<keyword evidence="9 12" id="KW-0238">DNA-binding</keyword>
<evidence type="ECO:0000256" key="8">
    <source>
        <dbReference type="ARBA" id="ARBA00023118"/>
    </source>
</evidence>
<dbReference type="GO" id="GO:0016787">
    <property type="term" value="F:hydrolase activity"/>
    <property type="evidence" value="ECO:0007669"/>
    <property type="project" value="UniProtKB-KW"/>
</dbReference>